<organism evidence="9 10">
    <name type="scientific">Falsarthrobacter nasiphocae</name>
    <dbReference type="NCBI Taxonomy" id="189863"/>
    <lineage>
        <taxon>Bacteria</taxon>
        <taxon>Bacillati</taxon>
        <taxon>Actinomycetota</taxon>
        <taxon>Actinomycetes</taxon>
        <taxon>Micrococcales</taxon>
        <taxon>Micrococcaceae</taxon>
        <taxon>Falsarthrobacter</taxon>
    </lineage>
</organism>
<dbReference type="GO" id="GO:0005886">
    <property type="term" value="C:plasma membrane"/>
    <property type="evidence" value="ECO:0007669"/>
    <property type="project" value="UniProtKB-SubCell"/>
</dbReference>
<keyword evidence="5 7" id="KW-1133">Transmembrane helix</keyword>
<dbReference type="RefSeq" id="WP_309850640.1">
    <property type="nucleotide sequence ID" value="NZ_BAAAIU010000005.1"/>
</dbReference>
<comment type="caution">
    <text evidence="9">The sequence shown here is derived from an EMBL/GenBank/DDBJ whole genome shotgun (WGS) entry which is preliminary data.</text>
</comment>
<evidence type="ECO:0000256" key="5">
    <source>
        <dbReference type="ARBA" id="ARBA00022989"/>
    </source>
</evidence>
<feature type="transmembrane region" description="Helical" evidence="7">
    <location>
        <begin position="234"/>
        <end position="257"/>
    </location>
</feature>
<feature type="transmembrane region" description="Helical" evidence="7">
    <location>
        <begin position="285"/>
        <end position="307"/>
    </location>
</feature>
<dbReference type="AlphaFoldDB" id="A0AAE3YG16"/>
<evidence type="ECO:0000256" key="1">
    <source>
        <dbReference type="ARBA" id="ARBA00004651"/>
    </source>
</evidence>
<reference evidence="9" key="1">
    <citation type="submission" date="2023-07" db="EMBL/GenBank/DDBJ databases">
        <title>Sequencing the genomes of 1000 actinobacteria strains.</title>
        <authorList>
            <person name="Klenk H.-P."/>
        </authorList>
    </citation>
    <scope>NUCLEOTIDE SEQUENCE</scope>
    <source>
        <strain evidence="9">DSM 13988</strain>
    </source>
</reference>
<proteinExistence type="predicted"/>
<keyword evidence="4 7" id="KW-0812">Transmembrane</keyword>
<protein>
    <submittedName>
        <fullName evidence="9">ABC transport system permease protein</fullName>
    </submittedName>
</protein>
<dbReference type="Proteomes" id="UP001247307">
    <property type="component" value="Unassembled WGS sequence"/>
</dbReference>
<gene>
    <name evidence="9" type="ORF">J2S35_001037</name>
</gene>
<dbReference type="EMBL" id="JAVDUI010000001">
    <property type="protein sequence ID" value="MDR6892097.1"/>
    <property type="molecule type" value="Genomic_DNA"/>
</dbReference>
<evidence type="ECO:0000256" key="6">
    <source>
        <dbReference type="ARBA" id="ARBA00023136"/>
    </source>
</evidence>
<evidence type="ECO:0000256" key="7">
    <source>
        <dbReference type="SAM" id="Phobius"/>
    </source>
</evidence>
<dbReference type="InterPro" id="IPR003838">
    <property type="entry name" value="ABC3_permease_C"/>
</dbReference>
<dbReference type="InterPro" id="IPR051125">
    <property type="entry name" value="ABC-4/HrtB_transporter"/>
</dbReference>
<name>A0AAE3YG16_9MICC</name>
<dbReference type="PANTHER" id="PTHR43738:SF1">
    <property type="entry name" value="HEMIN TRANSPORT SYSTEM PERMEASE PROTEIN HRTB-RELATED"/>
    <property type="match status" value="1"/>
</dbReference>
<keyword evidence="10" id="KW-1185">Reference proteome</keyword>
<evidence type="ECO:0000256" key="4">
    <source>
        <dbReference type="ARBA" id="ARBA00022692"/>
    </source>
</evidence>
<evidence type="ECO:0000256" key="2">
    <source>
        <dbReference type="ARBA" id="ARBA00022448"/>
    </source>
</evidence>
<accession>A0AAE3YG16</accession>
<keyword evidence="2" id="KW-0813">Transport</keyword>
<evidence type="ECO:0000256" key="3">
    <source>
        <dbReference type="ARBA" id="ARBA00022475"/>
    </source>
</evidence>
<evidence type="ECO:0000313" key="9">
    <source>
        <dbReference type="EMBL" id="MDR6892097.1"/>
    </source>
</evidence>
<dbReference type="Pfam" id="PF02687">
    <property type="entry name" value="FtsX"/>
    <property type="match status" value="1"/>
</dbReference>
<keyword evidence="6 7" id="KW-0472">Membrane</keyword>
<evidence type="ECO:0000259" key="8">
    <source>
        <dbReference type="Pfam" id="PF02687"/>
    </source>
</evidence>
<sequence length="353" mass="34988">MLLARRDVAFARGRFALVGGVVALLTLLVALLSGLTGGLGSQSTSALCAAGKAGAARVLLAGDAVGLSSVTDAQLRNATAQDADALPLTIGMVRLEAGPGNGAASASPRASSGPVQAAVFAAPRPSAWVPSVPDSGVALPSAVADELGVGAGDTVTLNGIAQKVSSVSAPGLSYAHAPVVGLPESATREVLHTRTPNAILSADPALTVEGLTSATVKEAFNAVPGYRSEHGSLLLIQVILYVIAGLVVAAFLTIWTLQRTRDLALLRALGASEGFLVRDGLAQSAIVVLGGVLVGALSGWGLAGLASRAVPFEVSMATIGGPGLLVLAVGLLGSLAAVTRVRSINPLTALGGN</sequence>
<feature type="transmembrane region" description="Helical" evidence="7">
    <location>
        <begin position="319"/>
        <end position="338"/>
    </location>
</feature>
<keyword evidence="3" id="KW-1003">Cell membrane</keyword>
<feature type="domain" description="ABC3 transporter permease C-terminal" evidence="8">
    <location>
        <begin position="237"/>
        <end position="346"/>
    </location>
</feature>
<dbReference type="PANTHER" id="PTHR43738">
    <property type="entry name" value="ABC TRANSPORTER, MEMBRANE PROTEIN"/>
    <property type="match status" value="1"/>
</dbReference>
<evidence type="ECO:0000313" key="10">
    <source>
        <dbReference type="Proteomes" id="UP001247307"/>
    </source>
</evidence>
<comment type="subcellular location">
    <subcellularLocation>
        <location evidence="1">Cell membrane</location>
        <topology evidence="1">Multi-pass membrane protein</topology>
    </subcellularLocation>
</comment>